<dbReference type="AlphaFoldDB" id="A0A1L9AXT0"/>
<dbReference type="Proteomes" id="UP000182229">
    <property type="component" value="Unassembled WGS sequence"/>
</dbReference>
<feature type="region of interest" description="Disordered" evidence="6">
    <location>
        <begin position="292"/>
        <end position="413"/>
    </location>
</feature>
<evidence type="ECO:0000256" key="3">
    <source>
        <dbReference type="ARBA" id="ARBA00022741"/>
    </source>
</evidence>
<comment type="caution">
    <text evidence="8">The sequence shown here is derived from an EMBL/GenBank/DDBJ whole genome shotgun (WGS) entry which is preliminary data.</text>
</comment>
<dbReference type="GO" id="GO:0004674">
    <property type="term" value="F:protein serine/threonine kinase activity"/>
    <property type="evidence" value="ECO:0007669"/>
    <property type="project" value="UniProtKB-EC"/>
</dbReference>
<dbReference type="CDD" id="cd14014">
    <property type="entry name" value="STKc_PknB_like"/>
    <property type="match status" value="1"/>
</dbReference>
<dbReference type="InterPro" id="IPR013229">
    <property type="entry name" value="PEGA"/>
</dbReference>
<name>A0A1L9AXT0_9BACT</name>
<feature type="compositionally biased region" description="Polar residues" evidence="6">
    <location>
        <begin position="299"/>
        <end position="310"/>
    </location>
</feature>
<evidence type="ECO:0000313" key="8">
    <source>
        <dbReference type="EMBL" id="OJH34825.1"/>
    </source>
</evidence>
<dbReference type="PANTHER" id="PTHR43671:SF13">
    <property type="entry name" value="SERINE_THREONINE-PROTEIN KINASE NEK2"/>
    <property type="match status" value="1"/>
</dbReference>
<evidence type="ECO:0000256" key="1">
    <source>
        <dbReference type="ARBA" id="ARBA00012513"/>
    </source>
</evidence>
<evidence type="ECO:0000259" key="7">
    <source>
        <dbReference type="PROSITE" id="PS50011"/>
    </source>
</evidence>
<evidence type="ECO:0000313" key="9">
    <source>
        <dbReference type="Proteomes" id="UP000182229"/>
    </source>
</evidence>
<accession>A0A1L9AXT0</accession>
<keyword evidence="4" id="KW-0418">Kinase</keyword>
<dbReference type="InterPro" id="IPR011009">
    <property type="entry name" value="Kinase-like_dom_sf"/>
</dbReference>
<keyword evidence="9" id="KW-1185">Reference proteome</keyword>
<organism evidence="8 9">
    <name type="scientific">Cystobacter ferrugineus</name>
    <dbReference type="NCBI Taxonomy" id="83449"/>
    <lineage>
        <taxon>Bacteria</taxon>
        <taxon>Pseudomonadati</taxon>
        <taxon>Myxococcota</taxon>
        <taxon>Myxococcia</taxon>
        <taxon>Myxococcales</taxon>
        <taxon>Cystobacterineae</taxon>
        <taxon>Archangiaceae</taxon>
        <taxon>Cystobacter</taxon>
    </lineage>
</organism>
<dbReference type="Gene3D" id="1.10.510.10">
    <property type="entry name" value="Transferase(Phosphotransferase) domain 1"/>
    <property type="match status" value="1"/>
</dbReference>
<dbReference type="EMBL" id="MPIN01000017">
    <property type="protein sequence ID" value="OJH34825.1"/>
    <property type="molecule type" value="Genomic_DNA"/>
</dbReference>
<dbReference type="PROSITE" id="PS50011">
    <property type="entry name" value="PROTEIN_KINASE_DOM"/>
    <property type="match status" value="1"/>
</dbReference>
<proteinExistence type="predicted"/>
<reference evidence="8 9" key="2">
    <citation type="submission" date="2016-12" db="EMBL/GenBank/DDBJ databases">
        <title>Draft Genome Sequence of Cystobacter ferrugineus Strain Cbfe23.</title>
        <authorList>
            <person name="Akbar S."/>
            <person name="Dowd S.E."/>
            <person name="Stevens D.C."/>
        </authorList>
    </citation>
    <scope>NUCLEOTIDE SEQUENCE [LARGE SCALE GENOMIC DNA]</scope>
    <source>
        <strain evidence="8 9">Cbfe23</strain>
    </source>
</reference>
<evidence type="ECO:0000256" key="2">
    <source>
        <dbReference type="ARBA" id="ARBA00022679"/>
    </source>
</evidence>
<dbReference type="STRING" id="83449.BON30_41825"/>
<dbReference type="EC" id="2.7.11.1" evidence="1"/>
<dbReference type="InterPro" id="IPR050660">
    <property type="entry name" value="NEK_Ser/Thr_kinase"/>
</dbReference>
<evidence type="ECO:0000256" key="6">
    <source>
        <dbReference type="SAM" id="MobiDB-lite"/>
    </source>
</evidence>
<keyword evidence="3" id="KW-0547">Nucleotide-binding</keyword>
<dbReference type="PANTHER" id="PTHR43671">
    <property type="entry name" value="SERINE/THREONINE-PROTEIN KINASE NEK"/>
    <property type="match status" value="1"/>
</dbReference>
<dbReference type="InterPro" id="IPR000719">
    <property type="entry name" value="Prot_kinase_dom"/>
</dbReference>
<dbReference type="Pfam" id="PF08308">
    <property type="entry name" value="PEGA"/>
    <property type="match status" value="1"/>
</dbReference>
<reference evidence="9" key="1">
    <citation type="submission" date="2016-11" db="EMBL/GenBank/DDBJ databases">
        <authorList>
            <person name="Shukria A."/>
            <person name="Stevens D.C."/>
        </authorList>
    </citation>
    <scope>NUCLEOTIDE SEQUENCE [LARGE SCALE GENOMIC DNA]</scope>
    <source>
        <strain evidence="9">Cbfe23</strain>
    </source>
</reference>
<gene>
    <name evidence="8" type="ORF">BON30_41825</name>
</gene>
<evidence type="ECO:0000256" key="5">
    <source>
        <dbReference type="ARBA" id="ARBA00022840"/>
    </source>
</evidence>
<dbReference type="SUPFAM" id="SSF56112">
    <property type="entry name" value="Protein kinase-like (PK-like)"/>
    <property type="match status" value="1"/>
</dbReference>
<keyword evidence="5" id="KW-0067">ATP-binding</keyword>
<protein>
    <recommendedName>
        <fullName evidence="1">non-specific serine/threonine protein kinase</fullName>
        <ecNumber evidence="1">2.7.11.1</ecNumber>
    </recommendedName>
</protein>
<keyword evidence="2" id="KW-0808">Transferase</keyword>
<sequence>MAELFLGKARGAGGFEKPVAIKRMLPHLARDPTLARMFLAEARLATHLQHQNIASVYDVGSGAEGLFLVMELVEGWDLSVLMQHALDHGQRFPPHLVAFIGTQVLAGLVHAYRRLHDGRPVLTAHRDVSPSNILVSREGEVKVTDFGIARLEGVSVGSQPGTFKGKLPYSAPEVLRGEPATAASDQFALGVVLHELLSGRHPFEPGESEDPMALALAIIQMEPAPLPGVPPPLSAVILRALARAPAQRFPRPEDMAEALSRYLAQSGEPASSHALATFIAQLHPPPTLLEREEPAEQPHAQTHTVRQPTLPSDAMKPSDSELPPEEDWDEVPGGPALSTSGQVVRTEPVSTSPPPSRCGHCHAPLPQDGARCPRCGQTQPPVISPLGRDDTPLELAPPSRTPERAEPSPLELGEPRAAHAEPLRLAERAPQPVNTYVPVDMRGPWRRRLRSLLTTLLVLGGVGGALWVAWPHAEPLLTRLRASQGFAPHSAILSIQSTPSGATVSVDGKVVGTTPLFIDNTYPEQDIPVRLTLKGYKPWKGTITGNQPVSLDVQLKR</sequence>
<dbReference type="Gene3D" id="3.30.200.20">
    <property type="entry name" value="Phosphorylase Kinase, domain 1"/>
    <property type="match status" value="1"/>
</dbReference>
<dbReference type="GO" id="GO:0005524">
    <property type="term" value="F:ATP binding"/>
    <property type="evidence" value="ECO:0007669"/>
    <property type="project" value="UniProtKB-KW"/>
</dbReference>
<evidence type="ECO:0000256" key="4">
    <source>
        <dbReference type="ARBA" id="ARBA00022777"/>
    </source>
</evidence>
<dbReference type="Pfam" id="PF00069">
    <property type="entry name" value="Pkinase"/>
    <property type="match status" value="1"/>
</dbReference>
<feature type="domain" description="Protein kinase" evidence="7">
    <location>
        <begin position="1"/>
        <end position="263"/>
    </location>
</feature>